<evidence type="ECO:0000256" key="3">
    <source>
        <dbReference type="PIRSR" id="PIRSR613078-1"/>
    </source>
</evidence>
<sequence>MTHTLYVVRHGQTQWNAQHRLQGSRDIDLNPVGRQQAAANGQTLAWLLPHASPYQLISSPMLRAATTMKAIAQALGQHEDAIRYDQRVTEISFGAWEGMTLQEVSQRMPEAFDAYETDPFAFIPMGGESYQQASVRVADFLRSVSEDTVLVTHAGVIRVLLSLMAKVEHRAATQLVIPQDQILMVQGSDYRWMRASKDLEGR</sequence>
<gene>
    <name evidence="5" type="ORF">H4C47_12985</name>
</gene>
<dbReference type="Pfam" id="PF00300">
    <property type="entry name" value="His_Phos_1"/>
    <property type="match status" value="1"/>
</dbReference>
<dbReference type="EMBL" id="JACGDG010000010">
    <property type="protein sequence ID" value="MBA6116643.1"/>
    <property type="molecule type" value="Genomic_DNA"/>
</dbReference>
<dbReference type="PIRSF" id="PIRSF000709">
    <property type="entry name" value="6PFK_2-Ptase"/>
    <property type="match status" value="1"/>
</dbReference>
<evidence type="ECO:0000256" key="2">
    <source>
        <dbReference type="ARBA" id="ARBA00023235"/>
    </source>
</evidence>
<comment type="caution">
    <text evidence="5">The sequence shown here is derived from an EMBL/GenBank/DDBJ whole genome shotgun (WGS) entry which is preliminary data.</text>
</comment>
<dbReference type="PANTHER" id="PTHR48100:SF1">
    <property type="entry name" value="HISTIDINE PHOSPHATASE FAMILY PROTEIN-RELATED"/>
    <property type="match status" value="1"/>
</dbReference>
<dbReference type="InterPro" id="IPR013078">
    <property type="entry name" value="His_Pase_superF_clade-1"/>
</dbReference>
<reference evidence="5 6" key="1">
    <citation type="submission" date="2020-07" db="EMBL/GenBank/DDBJ databases">
        <title>Diversity of carbapenemase encoding genes among Pseudomonas putida group clinical isolates in a tertiary Brazilian hospital.</title>
        <authorList>
            <person name="Alberto-Lei F."/>
            <person name="Nodari C.S."/>
            <person name="Streling A.P."/>
            <person name="Paulino J.T."/>
            <person name="Bessa-Neto F.O."/>
            <person name="Cayo R."/>
            <person name="Gales A.C."/>
        </authorList>
    </citation>
    <scope>NUCLEOTIDE SEQUENCE [LARGE SCALE GENOMIC DNA]</scope>
    <source>
        <strain evidence="5 6">12464</strain>
    </source>
</reference>
<dbReference type="Gene3D" id="3.40.50.1240">
    <property type="entry name" value="Phosphoglycerate mutase-like"/>
    <property type="match status" value="1"/>
</dbReference>
<dbReference type="GO" id="GO:0016791">
    <property type="term" value="F:phosphatase activity"/>
    <property type="evidence" value="ECO:0007669"/>
    <property type="project" value="TreeGrafter"/>
</dbReference>
<dbReference type="SMART" id="SM00855">
    <property type="entry name" value="PGAM"/>
    <property type="match status" value="1"/>
</dbReference>
<proteinExistence type="predicted"/>
<keyword evidence="1" id="KW-0324">Glycolysis</keyword>
<dbReference type="InterPro" id="IPR001345">
    <property type="entry name" value="PG/BPGM_mutase_AS"/>
</dbReference>
<protein>
    <submittedName>
        <fullName evidence="5">Histidine phosphatase family protein</fullName>
    </submittedName>
</protein>
<dbReference type="GO" id="GO:0005737">
    <property type="term" value="C:cytoplasm"/>
    <property type="evidence" value="ECO:0007669"/>
    <property type="project" value="TreeGrafter"/>
</dbReference>
<name>A0A7W2L1G0_PSEPU</name>
<accession>A0A7W2L1G0</accession>
<evidence type="ECO:0000256" key="1">
    <source>
        <dbReference type="ARBA" id="ARBA00023152"/>
    </source>
</evidence>
<feature type="active site" description="Proton donor/acceptor" evidence="3">
    <location>
        <position position="90"/>
    </location>
</feature>
<dbReference type="InterPro" id="IPR029033">
    <property type="entry name" value="His_PPase_superfam"/>
</dbReference>
<dbReference type="SUPFAM" id="SSF53254">
    <property type="entry name" value="Phosphoglycerate mutase-like"/>
    <property type="match status" value="1"/>
</dbReference>
<dbReference type="PANTHER" id="PTHR48100">
    <property type="entry name" value="BROAD-SPECIFICITY PHOSPHATASE YOR283W-RELATED"/>
    <property type="match status" value="1"/>
</dbReference>
<evidence type="ECO:0000313" key="5">
    <source>
        <dbReference type="EMBL" id="MBA6116643.1"/>
    </source>
</evidence>
<evidence type="ECO:0000256" key="4">
    <source>
        <dbReference type="PIRSR" id="PIRSR613078-2"/>
    </source>
</evidence>
<feature type="binding site" evidence="4">
    <location>
        <begin position="9"/>
        <end position="16"/>
    </location>
    <ligand>
        <name>substrate</name>
    </ligand>
</feature>
<organism evidence="5 6">
    <name type="scientific">Pseudomonas putida</name>
    <name type="common">Arthrobacter siderocapsulatus</name>
    <dbReference type="NCBI Taxonomy" id="303"/>
    <lineage>
        <taxon>Bacteria</taxon>
        <taxon>Pseudomonadati</taxon>
        <taxon>Pseudomonadota</taxon>
        <taxon>Gammaproteobacteria</taxon>
        <taxon>Pseudomonadales</taxon>
        <taxon>Pseudomonadaceae</taxon>
        <taxon>Pseudomonas</taxon>
    </lineage>
</organism>
<evidence type="ECO:0000313" key="6">
    <source>
        <dbReference type="Proteomes" id="UP000553948"/>
    </source>
</evidence>
<dbReference type="InterPro" id="IPR050275">
    <property type="entry name" value="PGM_Phosphatase"/>
</dbReference>
<feature type="active site" description="Tele-phosphohistidine intermediate" evidence="3">
    <location>
        <position position="10"/>
    </location>
</feature>
<keyword evidence="2" id="KW-0413">Isomerase</keyword>
<dbReference type="CDD" id="cd07067">
    <property type="entry name" value="HP_PGM_like"/>
    <property type="match status" value="1"/>
</dbReference>
<dbReference type="Proteomes" id="UP000553948">
    <property type="component" value="Unassembled WGS sequence"/>
</dbReference>
<feature type="binding site" evidence="4">
    <location>
        <position position="63"/>
    </location>
    <ligand>
        <name>substrate</name>
    </ligand>
</feature>
<dbReference type="PROSITE" id="PS00175">
    <property type="entry name" value="PG_MUTASE"/>
    <property type="match status" value="1"/>
</dbReference>
<dbReference type="RefSeq" id="WP_176512951.1">
    <property type="nucleotide sequence ID" value="NZ_CP060529.1"/>
</dbReference>
<dbReference type="AlphaFoldDB" id="A0A7W2L1G0"/>